<dbReference type="Ensembl" id="ENSSMAT00000063098.1">
    <property type="protein sequence ID" value="ENSSMAP00000043577.1"/>
    <property type="gene ID" value="ENSSMAG00000036774.1"/>
</dbReference>
<evidence type="ECO:0000313" key="3">
    <source>
        <dbReference type="Proteomes" id="UP000694558"/>
    </source>
</evidence>
<dbReference type="Proteomes" id="UP000694558">
    <property type="component" value="Chromosome 9"/>
</dbReference>
<sequence>RPHLHLSIPRPRGHGATRFADELLRSTARSRSGKNEPCQSRLSRPKRRVAALVLSSCLSGFSTSERERDRHARLAPWQHKDKSVECVEARRR</sequence>
<feature type="region of interest" description="Disordered" evidence="1">
    <location>
        <begin position="25"/>
        <end position="45"/>
    </location>
</feature>
<proteinExistence type="predicted"/>
<evidence type="ECO:0000256" key="1">
    <source>
        <dbReference type="SAM" id="MobiDB-lite"/>
    </source>
</evidence>
<evidence type="ECO:0000313" key="2">
    <source>
        <dbReference type="Ensembl" id="ENSSMAP00000043577.1"/>
    </source>
</evidence>
<protein>
    <submittedName>
        <fullName evidence="2">Uncharacterized protein</fullName>
    </submittedName>
</protein>
<organism evidence="2 3">
    <name type="scientific">Scophthalmus maximus</name>
    <name type="common">Turbot</name>
    <name type="synonym">Psetta maxima</name>
    <dbReference type="NCBI Taxonomy" id="52904"/>
    <lineage>
        <taxon>Eukaryota</taxon>
        <taxon>Metazoa</taxon>
        <taxon>Chordata</taxon>
        <taxon>Craniata</taxon>
        <taxon>Vertebrata</taxon>
        <taxon>Euteleostomi</taxon>
        <taxon>Actinopterygii</taxon>
        <taxon>Neopterygii</taxon>
        <taxon>Teleostei</taxon>
        <taxon>Neoteleostei</taxon>
        <taxon>Acanthomorphata</taxon>
        <taxon>Carangaria</taxon>
        <taxon>Pleuronectiformes</taxon>
        <taxon>Pleuronectoidei</taxon>
        <taxon>Scophthalmidae</taxon>
        <taxon>Scophthalmus</taxon>
    </lineage>
</organism>
<dbReference type="AlphaFoldDB" id="A0A8D3C8G9"/>
<accession>A0A8D3C8G9</accession>
<name>A0A8D3C8G9_SCOMX</name>
<reference evidence="2" key="2">
    <citation type="submission" date="2025-08" db="UniProtKB">
        <authorList>
            <consortium name="Ensembl"/>
        </authorList>
    </citation>
    <scope>IDENTIFICATION</scope>
</reference>
<reference evidence="2" key="1">
    <citation type="submission" date="2023-05" db="EMBL/GenBank/DDBJ databases">
        <title>High-quality long-read genome of Scophthalmus maximus.</title>
        <authorList>
            <person name="Lien S."/>
            <person name="Martinez P."/>
        </authorList>
    </citation>
    <scope>NUCLEOTIDE SEQUENCE [LARGE SCALE GENOMIC DNA]</scope>
</reference>